<proteinExistence type="predicted"/>
<name>A0A1X7ACL9_9RHOB</name>
<sequence length="99" mass="10911">MVGEIRAGIQCICQATGLDAVLVVPVSLCRCKIVECLIVFAWLEQDVVVYGPAALPIIAYDLRCNILFDRDVLAGQNIDCRNFDTAGQGLFIHMQDRVL</sequence>
<dbReference type="AlphaFoldDB" id="A0A1X7ACL9"/>
<reference evidence="2" key="1">
    <citation type="submission" date="2017-03" db="EMBL/GenBank/DDBJ databases">
        <authorList>
            <person name="Rodrigo-Torres L."/>
            <person name="Arahal R.D."/>
            <person name="Lucena T."/>
        </authorList>
    </citation>
    <scope>NUCLEOTIDE SEQUENCE [LARGE SCALE GENOMIC DNA]</scope>
    <source>
        <strain evidence="2">CECT 8411</strain>
    </source>
</reference>
<dbReference type="EMBL" id="FWFP01000017">
    <property type="protein sequence ID" value="SLN76077.1"/>
    <property type="molecule type" value="Genomic_DNA"/>
</dbReference>
<evidence type="ECO:0000313" key="2">
    <source>
        <dbReference type="Proteomes" id="UP000193778"/>
    </source>
</evidence>
<gene>
    <name evidence="1" type="ORF">RUM8411_04338</name>
</gene>
<evidence type="ECO:0000313" key="1">
    <source>
        <dbReference type="EMBL" id="SLN76077.1"/>
    </source>
</evidence>
<accession>A0A1X7ACL9</accession>
<keyword evidence="2" id="KW-1185">Reference proteome</keyword>
<protein>
    <submittedName>
        <fullName evidence="1">Uncharacterized protein</fullName>
    </submittedName>
</protein>
<dbReference type="Proteomes" id="UP000193778">
    <property type="component" value="Unassembled WGS sequence"/>
</dbReference>
<organism evidence="1 2">
    <name type="scientific">Ruegeria meonggei</name>
    <dbReference type="NCBI Taxonomy" id="1446476"/>
    <lineage>
        <taxon>Bacteria</taxon>
        <taxon>Pseudomonadati</taxon>
        <taxon>Pseudomonadota</taxon>
        <taxon>Alphaproteobacteria</taxon>
        <taxon>Rhodobacterales</taxon>
        <taxon>Roseobacteraceae</taxon>
        <taxon>Ruegeria</taxon>
    </lineage>
</organism>